<dbReference type="Proteomes" id="UP000002909">
    <property type="component" value="Segment"/>
</dbReference>
<protein>
    <recommendedName>
        <fullName evidence="1">Putative regulatory protein FmdB zinc ribbon domain-containing protein</fullName>
    </recommendedName>
</protein>
<accession>I7LH29</accession>
<dbReference type="RefSeq" id="YP_007235843.1">
    <property type="nucleotide sequence ID" value="NC_019909.1"/>
</dbReference>
<organism evidence="2 3">
    <name type="scientific">Yersinia phage phiR1-RT</name>
    <dbReference type="NCBI Taxonomy" id="1206558"/>
    <lineage>
        <taxon>Viruses</taxon>
        <taxon>Duplodnaviria</taxon>
        <taxon>Heunggongvirae</taxon>
        <taxon>Uroviricota</taxon>
        <taxon>Caudoviricetes</taxon>
        <taxon>Pantevenvirales</taxon>
        <taxon>Straboviridae</taxon>
        <taxon>Tevenvirinae</taxon>
        <taxon>Tegunavirus</taxon>
        <taxon>Tegunavirus r1rt</taxon>
    </lineage>
</organism>
<dbReference type="OrthoDB" id="25985at10239"/>
<name>I7LH29_BPPR1</name>
<dbReference type="GeneID" id="14295494"/>
<evidence type="ECO:0000313" key="2">
    <source>
        <dbReference type="EMBL" id="CCI88584.1"/>
    </source>
</evidence>
<dbReference type="NCBIfam" id="TIGR02605">
    <property type="entry name" value="CxxC_CxxC_SSSS"/>
    <property type="match status" value="1"/>
</dbReference>
<feature type="domain" description="Putative regulatory protein FmdB zinc ribbon" evidence="1">
    <location>
        <begin position="1"/>
        <end position="43"/>
    </location>
</feature>
<proteinExistence type="predicted"/>
<dbReference type="InterPro" id="IPR013429">
    <property type="entry name" value="Regulatory_FmdB_Zinc_ribbon"/>
</dbReference>
<evidence type="ECO:0000313" key="3">
    <source>
        <dbReference type="Proteomes" id="UP000002909"/>
    </source>
</evidence>
<keyword evidence="3" id="KW-1185">Reference proteome</keyword>
<reference evidence="2 3" key="1">
    <citation type="submission" date="2012-06" db="EMBL/GenBank/DDBJ databases">
        <title>Genomic characterization of five bacteriophages specific for Yersinia species.</title>
        <authorList>
            <person name="Skurnik M."/>
            <person name="Nawaz A."/>
            <person name="Happonen L."/>
            <person name="Butcher S."/>
            <person name="Mattinen L."/>
        </authorList>
    </citation>
    <scope>NUCLEOTIDE SEQUENCE [LARGE SCALE GENOMIC DNA]</scope>
</reference>
<gene>
    <name evidence="2" type="primary">g010</name>
    <name evidence="2" type="ORF">BN80_010</name>
</gene>
<dbReference type="Pfam" id="PF09723">
    <property type="entry name" value="Zn_ribbon_8"/>
    <property type="match status" value="1"/>
</dbReference>
<dbReference type="KEGG" id="vg:14295494"/>
<evidence type="ECO:0000259" key="1">
    <source>
        <dbReference type="SMART" id="SM00834"/>
    </source>
</evidence>
<organismHost>
    <name type="scientific">Yersinia enterocolitica</name>
    <dbReference type="NCBI Taxonomy" id="630"/>
</organismHost>
<dbReference type="EMBL" id="HE956709">
    <property type="protein sequence ID" value="CCI88584.1"/>
    <property type="molecule type" value="Genomic_DNA"/>
</dbReference>
<dbReference type="SMART" id="SM00834">
    <property type="entry name" value="CxxC_CXXC_SSSS"/>
    <property type="match status" value="1"/>
</dbReference>
<sequence length="63" mass="6946">MPIYDYKCTNEECNAEFERIKKLADRVKAICPECASEAKQAVTAPGYVHGGFYDNIKSGGSNL</sequence>